<evidence type="ECO:0000256" key="1">
    <source>
        <dbReference type="SAM" id="SignalP"/>
    </source>
</evidence>
<dbReference type="InterPro" id="IPR028250">
    <property type="entry name" value="DsbDN"/>
</dbReference>
<accession>A0A934IDV4</accession>
<proteinExistence type="predicted"/>
<keyword evidence="1" id="KW-0732">Signal</keyword>
<gene>
    <name evidence="3" type="ORF">ILP92_01195</name>
</gene>
<feature type="domain" description="Thiol:disulfide interchange protein DsbD N-terminal" evidence="2">
    <location>
        <begin position="30"/>
        <end position="135"/>
    </location>
</feature>
<dbReference type="Pfam" id="PF11412">
    <property type="entry name" value="DsbD_N"/>
    <property type="match status" value="1"/>
</dbReference>
<comment type="caution">
    <text evidence="3">The sequence shown here is derived from an EMBL/GenBank/DDBJ whole genome shotgun (WGS) entry which is preliminary data.</text>
</comment>
<evidence type="ECO:0000313" key="4">
    <source>
        <dbReference type="Proteomes" id="UP000642488"/>
    </source>
</evidence>
<dbReference type="EMBL" id="JAEKPD010000001">
    <property type="protein sequence ID" value="MBJ3761367.1"/>
    <property type="molecule type" value="Genomic_DNA"/>
</dbReference>
<dbReference type="Proteomes" id="UP000642488">
    <property type="component" value="Unassembled WGS sequence"/>
</dbReference>
<protein>
    <recommendedName>
        <fullName evidence="2">Thiol:disulfide interchange protein DsbD N-terminal domain-containing protein</fullName>
    </recommendedName>
</protein>
<feature type="signal peptide" evidence="1">
    <location>
        <begin position="1"/>
        <end position="17"/>
    </location>
</feature>
<keyword evidence="4" id="KW-1185">Reference proteome</keyword>
<evidence type="ECO:0000313" key="3">
    <source>
        <dbReference type="EMBL" id="MBJ3761367.1"/>
    </source>
</evidence>
<feature type="chain" id="PRO_5037555249" description="Thiol:disulfide interchange protein DsbD N-terminal domain-containing protein" evidence="1">
    <location>
        <begin position="18"/>
        <end position="257"/>
    </location>
</feature>
<reference evidence="3" key="1">
    <citation type="submission" date="2020-12" db="EMBL/GenBank/DDBJ databases">
        <title>Bacterial taxonomy.</title>
        <authorList>
            <person name="Pan X."/>
        </authorList>
    </citation>
    <scope>NUCLEOTIDE SEQUENCE</scope>
    <source>
        <strain evidence="3">KCTC 52957</strain>
    </source>
</reference>
<sequence length="257" mass="27238">MLRLVLLLLLLATPLRADVASVQILPGWRDGGQHFAGVQISLQPGWKTYWRSPGDAGIPPSFNWSGSRNLAELRIAWPTPHVFSQGGLRSVGYEGGVVLPLIVTPRDPSQPVSLRLALDMGVCRDVCVPVSSRVAAELGAAAARPDARIRAALSDRPLSGAEAGAGQLDCDLRPGARGIGIAASLRLSPMGGTEHAVIELADPRLWVSAPELTRDGDTLRIRADVHPPRNVAAVVDRDALRLTVMGRNGAVEIVGCD</sequence>
<organism evidence="3 4">
    <name type="scientific">Palleronia pontilimi</name>
    <dbReference type="NCBI Taxonomy" id="1964209"/>
    <lineage>
        <taxon>Bacteria</taxon>
        <taxon>Pseudomonadati</taxon>
        <taxon>Pseudomonadota</taxon>
        <taxon>Alphaproteobacteria</taxon>
        <taxon>Rhodobacterales</taxon>
        <taxon>Roseobacteraceae</taxon>
        <taxon>Palleronia</taxon>
    </lineage>
</organism>
<dbReference type="RefSeq" id="WP_198914536.1">
    <property type="nucleotide sequence ID" value="NZ_JAEKPD010000001.1"/>
</dbReference>
<evidence type="ECO:0000259" key="2">
    <source>
        <dbReference type="Pfam" id="PF11412"/>
    </source>
</evidence>
<dbReference type="AlphaFoldDB" id="A0A934IDV4"/>
<name>A0A934IDV4_9RHOB</name>